<dbReference type="GO" id="GO:0005886">
    <property type="term" value="C:plasma membrane"/>
    <property type="evidence" value="ECO:0007669"/>
    <property type="project" value="UniProtKB-SubCell"/>
</dbReference>
<gene>
    <name evidence="10" type="ORF">E0L32_010980</name>
</gene>
<sequence length="487" mass="53298">MISKPNEDGDTISERDVVENAAETTAWKDSPDNPLNWPPWKKALQVIMISSAGFLTSVGTSIISSARTHLMEEFNVGSTVALVPVALYVFALGFGPLIGGPLSEIVGRYPIYAASLPLGSLFTLGVGFTHNFGALCFLRFMAGFCWAPVLAVAPGTLSETFGPKTRGPVSAFFILVPFLGPALGPVIGSFVIIGKGWRWTQWTLIFMSILAMVPTAFGRETYNPIIQRRLARKNGTYIDPPAVPLRRRLHALFIVAFGRPVHMLITEPIVAFICLYVSAEFGTLFSFFAGVPYTFQGVYHFSLGQSALVFLSIAIGCIFGLTTVILCDVFLYRKRIAEYPPGHVPPEYRLYPAMLGSIGLPIGLFWFAWTARKSISWASPAAAMIPFSWGNLCVFVSTIQYITDTYHGSVVASAASANSLARYCFAGAFPLFTIQMYDKLGIDWASSLLGFVALLLLPIPWVLFRYGPFIRSKSQYETVIPSKPIGV</sequence>
<dbReference type="InParanoid" id="A0A507ADH0"/>
<dbReference type="PROSITE" id="PS50850">
    <property type="entry name" value="MFS"/>
    <property type="match status" value="1"/>
</dbReference>
<dbReference type="AlphaFoldDB" id="A0A507ADH0"/>
<keyword evidence="11" id="KW-1185">Reference proteome</keyword>
<feature type="transmembrane region" description="Helical" evidence="8">
    <location>
        <begin position="109"/>
        <end position="129"/>
    </location>
</feature>
<dbReference type="FunFam" id="1.20.1250.20:FF:000082">
    <property type="entry name" value="MFS multidrug transporter, putative"/>
    <property type="match status" value="1"/>
</dbReference>
<evidence type="ECO:0000256" key="3">
    <source>
        <dbReference type="ARBA" id="ARBA00008335"/>
    </source>
</evidence>
<evidence type="ECO:0000256" key="8">
    <source>
        <dbReference type="SAM" id="Phobius"/>
    </source>
</evidence>
<dbReference type="Pfam" id="PF07690">
    <property type="entry name" value="MFS_1"/>
    <property type="match status" value="1"/>
</dbReference>
<evidence type="ECO:0000256" key="5">
    <source>
        <dbReference type="ARBA" id="ARBA00022692"/>
    </source>
</evidence>
<feature type="transmembrane region" description="Helical" evidence="8">
    <location>
        <begin position="351"/>
        <end position="369"/>
    </location>
</feature>
<keyword evidence="6 8" id="KW-1133">Transmembrane helix</keyword>
<feature type="transmembrane region" description="Helical" evidence="8">
    <location>
        <begin position="381"/>
        <end position="402"/>
    </location>
</feature>
<name>A0A507ADH0_9PEZI</name>
<dbReference type="FunCoup" id="A0A507ADH0">
    <property type="interactions" value="31"/>
</dbReference>
<comment type="caution">
    <text evidence="10">The sequence shown here is derived from an EMBL/GenBank/DDBJ whole genome shotgun (WGS) entry which is preliminary data.</text>
</comment>
<evidence type="ECO:0000313" key="11">
    <source>
        <dbReference type="Proteomes" id="UP000319257"/>
    </source>
</evidence>
<dbReference type="CDD" id="cd17323">
    <property type="entry name" value="MFS_Tpo1_MDR_like"/>
    <property type="match status" value="1"/>
</dbReference>
<dbReference type="GO" id="GO:0015606">
    <property type="term" value="F:spermidine transmembrane transporter activity"/>
    <property type="evidence" value="ECO:0007669"/>
    <property type="project" value="TreeGrafter"/>
</dbReference>
<reference evidence="10 11" key="1">
    <citation type="submission" date="2019-06" db="EMBL/GenBank/DDBJ databases">
        <title>Draft genome sequence of the filamentous fungus Phialemoniopsis curvata isolated from diesel fuel.</title>
        <authorList>
            <person name="Varaljay V.A."/>
            <person name="Lyon W.J."/>
            <person name="Crouch A.L."/>
            <person name="Drake C.E."/>
            <person name="Hollomon J.M."/>
            <person name="Nadeau L.J."/>
            <person name="Nunn H.S."/>
            <person name="Stevenson B.S."/>
            <person name="Bojanowski C.L."/>
            <person name="Crookes-Goodson W.J."/>
        </authorList>
    </citation>
    <scope>NUCLEOTIDE SEQUENCE [LARGE SCALE GENOMIC DNA]</scope>
    <source>
        <strain evidence="10 11">D216</strain>
    </source>
</reference>
<evidence type="ECO:0000256" key="6">
    <source>
        <dbReference type="ARBA" id="ARBA00022989"/>
    </source>
</evidence>
<feature type="domain" description="Major facilitator superfamily (MFS) profile" evidence="9">
    <location>
        <begin position="45"/>
        <end position="487"/>
    </location>
</feature>
<dbReference type="Gene3D" id="1.20.1250.20">
    <property type="entry name" value="MFS general substrate transporter like domains"/>
    <property type="match status" value="1"/>
</dbReference>
<dbReference type="Proteomes" id="UP000319257">
    <property type="component" value="Unassembled WGS sequence"/>
</dbReference>
<dbReference type="PANTHER" id="PTHR23502:SF38">
    <property type="entry name" value="POLYAMINE TRANSPORTER 4"/>
    <property type="match status" value="1"/>
</dbReference>
<evidence type="ECO:0000256" key="1">
    <source>
        <dbReference type="ARBA" id="ARBA00004141"/>
    </source>
</evidence>
<keyword evidence="7 8" id="KW-0472">Membrane</keyword>
<feature type="transmembrane region" description="Helical" evidence="8">
    <location>
        <begin position="76"/>
        <end position="97"/>
    </location>
</feature>
<keyword evidence="4" id="KW-1003">Cell membrane</keyword>
<dbReference type="InterPro" id="IPR036259">
    <property type="entry name" value="MFS_trans_sf"/>
</dbReference>
<evidence type="ECO:0000313" key="10">
    <source>
        <dbReference type="EMBL" id="TPX07085.1"/>
    </source>
</evidence>
<dbReference type="InterPro" id="IPR011701">
    <property type="entry name" value="MFS"/>
</dbReference>
<dbReference type="EMBL" id="SKBQ01000095">
    <property type="protein sequence ID" value="TPX07085.1"/>
    <property type="molecule type" value="Genomic_DNA"/>
</dbReference>
<feature type="transmembrane region" description="Helical" evidence="8">
    <location>
        <begin position="136"/>
        <end position="157"/>
    </location>
</feature>
<dbReference type="RefSeq" id="XP_030988796.1">
    <property type="nucleotide sequence ID" value="XM_031133659.1"/>
</dbReference>
<evidence type="ECO:0000256" key="2">
    <source>
        <dbReference type="ARBA" id="ARBA00004236"/>
    </source>
</evidence>
<comment type="subcellular location">
    <subcellularLocation>
        <location evidence="2">Cell membrane</location>
    </subcellularLocation>
    <subcellularLocation>
        <location evidence="1">Membrane</location>
        <topology evidence="1">Multi-pass membrane protein</topology>
    </subcellularLocation>
</comment>
<evidence type="ECO:0000256" key="4">
    <source>
        <dbReference type="ARBA" id="ARBA00022475"/>
    </source>
</evidence>
<organism evidence="10 11">
    <name type="scientific">Thyridium curvatum</name>
    <dbReference type="NCBI Taxonomy" id="1093900"/>
    <lineage>
        <taxon>Eukaryota</taxon>
        <taxon>Fungi</taxon>
        <taxon>Dikarya</taxon>
        <taxon>Ascomycota</taxon>
        <taxon>Pezizomycotina</taxon>
        <taxon>Sordariomycetes</taxon>
        <taxon>Sordariomycetidae</taxon>
        <taxon>Thyridiales</taxon>
        <taxon>Thyridiaceae</taxon>
        <taxon>Thyridium</taxon>
    </lineage>
</organism>
<dbReference type="PANTHER" id="PTHR23502">
    <property type="entry name" value="MAJOR FACILITATOR SUPERFAMILY"/>
    <property type="match status" value="1"/>
</dbReference>
<evidence type="ECO:0000259" key="9">
    <source>
        <dbReference type="PROSITE" id="PS50850"/>
    </source>
</evidence>
<dbReference type="GeneID" id="41978427"/>
<feature type="transmembrane region" description="Helical" evidence="8">
    <location>
        <begin position="43"/>
        <end position="64"/>
    </location>
</feature>
<feature type="transmembrane region" description="Helical" evidence="8">
    <location>
        <begin position="169"/>
        <end position="192"/>
    </location>
</feature>
<protein>
    <recommendedName>
        <fullName evidence="9">Major facilitator superfamily (MFS) profile domain-containing protein</fullName>
    </recommendedName>
</protein>
<evidence type="ECO:0000256" key="7">
    <source>
        <dbReference type="ARBA" id="ARBA00023136"/>
    </source>
</evidence>
<comment type="similarity">
    <text evidence="3">Belongs to the major facilitator superfamily.</text>
</comment>
<dbReference type="OrthoDB" id="3936150at2759"/>
<keyword evidence="5 8" id="KW-0812">Transmembrane</keyword>
<dbReference type="InterPro" id="IPR020846">
    <property type="entry name" value="MFS_dom"/>
</dbReference>
<dbReference type="SUPFAM" id="SSF103473">
    <property type="entry name" value="MFS general substrate transporter"/>
    <property type="match status" value="1"/>
</dbReference>
<dbReference type="GO" id="GO:0000297">
    <property type="term" value="F:spermine transmembrane transporter activity"/>
    <property type="evidence" value="ECO:0007669"/>
    <property type="project" value="TreeGrafter"/>
</dbReference>
<accession>A0A507ADH0</accession>
<dbReference type="STRING" id="1093900.A0A507ADH0"/>
<proteinExistence type="inferred from homology"/>
<feature type="transmembrane region" description="Helical" evidence="8">
    <location>
        <begin position="269"/>
        <end position="295"/>
    </location>
</feature>
<feature type="transmembrane region" description="Helical" evidence="8">
    <location>
        <begin position="444"/>
        <end position="464"/>
    </location>
</feature>
<feature type="transmembrane region" description="Helical" evidence="8">
    <location>
        <begin position="307"/>
        <end position="331"/>
    </location>
</feature>